<evidence type="ECO:0000313" key="3">
    <source>
        <dbReference type="Proteomes" id="UP001159363"/>
    </source>
</evidence>
<sequence>MSAVFKLARILPASPQPAADRRRWRDYARDAIRRSPGIPSTSLCRPQKPQFYPAPAAIVCEQYVARGARFCPLSSSLLALKSAHKRLPNRALSKPGPASASPRLALYKARRELRFTLLHSVIRSERTHIGVIQKRIFVFQSCHDKNLSTSNIGRSIRDVKRMRLVCNNENEEERGIRLSNNRVSTSVQRDREASVEREVRRSLDRDRHRTQRARESSV</sequence>
<proteinExistence type="predicted"/>
<keyword evidence="3" id="KW-1185">Reference proteome</keyword>
<name>A0ABQ9IJL0_9NEOP</name>
<reference evidence="2 3" key="1">
    <citation type="submission" date="2023-02" db="EMBL/GenBank/DDBJ databases">
        <title>LHISI_Scaffold_Assembly.</title>
        <authorList>
            <person name="Stuart O.P."/>
            <person name="Cleave R."/>
            <person name="Magrath M.J.L."/>
            <person name="Mikheyev A.S."/>
        </authorList>
    </citation>
    <scope>NUCLEOTIDE SEQUENCE [LARGE SCALE GENOMIC DNA]</scope>
    <source>
        <strain evidence="2">Daus_M_001</strain>
        <tissue evidence="2">Leg muscle</tissue>
    </source>
</reference>
<feature type="region of interest" description="Disordered" evidence="1">
    <location>
        <begin position="179"/>
        <end position="218"/>
    </location>
</feature>
<accession>A0ABQ9IJL0</accession>
<organism evidence="2 3">
    <name type="scientific">Dryococelus australis</name>
    <dbReference type="NCBI Taxonomy" id="614101"/>
    <lineage>
        <taxon>Eukaryota</taxon>
        <taxon>Metazoa</taxon>
        <taxon>Ecdysozoa</taxon>
        <taxon>Arthropoda</taxon>
        <taxon>Hexapoda</taxon>
        <taxon>Insecta</taxon>
        <taxon>Pterygota</taxon>
        <taxon>Neoptera</taxon>
        <taxon>Polyneoptera</taxon>
        <taxon>Phasmatodea</taxon>
        <taxon>Verophasmatodea</taxon>
        <taxon>Anareolatae</taxon>
        <taxon>Phasmatidae</taxon>
        <taxon>Eurycanthinae</taxon>
        <taxon>Dryococelus</taxon>
    </lineage>
</organism>
<feature type="compositionally biased region" description="Basic and acidic residues" evidence="1">
    <location>
        <begin position="188"/>
        <end position="218"/>
    </location>
</feature>
<comment type="caution">
    <text evidence="2">The sequence shown here is derived from an EMBL/GenBank/DDBJ whole genome shotgun (WGS) entry which is preliminary data.</text>
</comment>
<gene>
    <name evidence="2" type="ORF">PR048_002180</name>
</gene>
<protein>
    <submittedName>
        <fullName evidence="2">Uncharacterized protein</fullName>
    </submittedName>
</protein>
<evidence type="ECO:0000313" key="2">
    <source>
        <dbReference type="EMBL" id="KAJ8896834.1"/>
    </source>
</evidence>
<dbReference type="EMBL" id="JARBHB010000001">
    <property type="protein sequence ID" value="KAJ8896834.1"/>
    <property type="molecule type" value="Genomic_DNA"/>
</dbReference>
<evidence type="ECO:0000256" key="1">
    <source>
        <dbReference type="SAM" id="MobiDB-lite"/>
    </source>
</evidence>
<dbReference type="Proteomes" id="UP001159363">
    <property type="component" value="Chromosome 1"/>
</dbReference>